<dbReference type="RefSeq" id="XP_068356924.1">
    <property type="nucleotide sequence ID" value="XM_068490110.1"/>
</dbReference>
<dbReference type="EMBL" id="MLAK01000815">
    <property type="protein sequence ID" value="OHT03788.1"/>
    <property type="molecule type" value="Genomic_DNA"/>
</dbReference>
<dbReference type="Proteomes" id="UP000179807">
    <property type="component" value="Unassembled WGS sequence"/>
</dbReference>
<evidence type="ECO:0000313" key="2">
    <source>
        <dbReference type="Proteomes" id="UP000179807"/>
    </source>
</evidence>
<organism evidence="1 2">
    <name type="scientific">Tritrichomonas foetus</name>
    <dbReference type="NCBI Taxonomy" id="1144522"/>
    <lineage>
        <taxon>Eukaryota</taxon>
        <taxon>Metamonada</taxon>
        <taxon>Parabasalia</taxon>
        <taxon>Tritrichomonadida</taxon>
        <taxon>Tritrichomonadidae</taxon>
        <taxon>Tritrichomonas</taxon>
    </lineage>
</organism>
<dbReference type="SUPFAM" id="SSF48371">
    <property type="entry name" value="ARM repeat"/>
    <property type="match status" value="1"/>
</dbReference>
<sequence>MQELTPESIINLLHMTYQDGNRVRESSAILKSLANPENSNTYNSYANLLNYIILNSKDSNLVSAAIIQIRELQPDAIFSSLKLLSEQMDPQFHRLIEILSDYLAKNYVHETVNVISQNQHPHPQTLKIMFQLCSSLMYYQGEEKIVREFLTNLYQPHLNFIITLLNNPTMSPDLIIILYCFLKTHGCDIIKNNHFEFLHKLICLLFTNHINFPSIDILNLALQIYSKLSCINGLKNFTSLTFQEIFAAFFNYFEATKIFPINLTFIINLFLREPEIIIQNLELAQKILFEIIFPRFLDVNPQDLSDFEYFINRYHPDFSIDTDFEKIIRTFNMVVFPNELIQIISHFIETTMELSKENEFILYGIFNIFTGLLSSPNENLYHFVINFIDTKISSLIPNLTPNMPPNLIVCGILNFISHLPKVYLINRNILGLFLKTFALCPNFENNNLVKVAAYHSIIGISKFIKPYSIDFIPGFIEIFTQQELQGMFLRIFNLNNEIQTDKSGVALEVFISLVTPKEEIVPVIGKIWEILLMTVHDQRASSNYTKALDNLFIKCDDDLKQIVFIQIFERLNYMIDSIIASNANLNQANNYDERSDNFIEVNINGIFQLLFSFYLYFLQTSDDIPKMLQTVGVFTLKLFECCNSLVIEDNLEFYVSFTFALLKVTTAFEQCEMIIQYMLEVFHKLEENEIEFTFETLSAFLIKFHDSPAAFQVMNSLRPTIDSNKFASSDTKSYFYTSLILANPSQIFECSDQDFLNFMNIYFRESIFYLFADCVKQILLFANQNKSVIMANTAFQNRLVAIIHAYNERREDSDVIYDGSDESDAIFFVRAKIFKEDLCIIVNTIAQLIISLQ</sequence>
<evidence type="ECO:0000313" key="1">
    <source>
        <dbReference type="EMBL" id="OHT03788.1"/>
    </source>
</evidence>
<evidence type="ECO:0008006" key="3">
    <source>
        <dbReference type="Google" id="ProtNLM"/>
    </source>
</evidence>
<dbReference type="AlphaFoldDB" id="A0A1J4K218"/>
<name>A0A1J4K218_9EUKA</name>
<dbReference type="GeneID" id="94824814"/>
<comment type="caution">
    <text evidence="1">The sequence shown here is derived from an EMBL/GenBank/DDBJ whole genome shotgun (WGS) entry which is preliminary data.</text>
</comment>
<proteinExistence type="predicted"/>
<protein>
    <recommendedName>
        <fullName evidence="3">Importin N-terminal domain-containing protein</fullName>
    </recommendedName>
</protein>
<accession>A0A1J4K218</accession>
<reference evidence="1" key="1">
    <citation type="submission" date="2016-10" db="EMBL/GenBank/DDBJ databases">
        <authorList>
            <person name="Benchimol M."/>
            <person name="Almeida L.G."/>
            <person name="Vasconcelos A.T."/>
            <person name="Perreira-Neves A."/>
            <person name="Rosa I.A."/>
            <person name="Tasca T."/>
            <person name="Bogo M.R."/>
            <person name="de Souza W."/>
        </authorList>
    </citation>
    <scope>NUCLEOTIDE SEQUENCE [LARGE SCALE GENOMIC DNA]</scope>
    <source>
        <strain evidence="1">K</strain>
    </source>
</reference>
<dbReference type="InterPro" id="IPR016024">
    <property type="entry name" value="ARM-type_fold"/>
</dbReference>
<dbReference type="VEuPathDB" id="TrichDB:TRFO_01458"/>
<gene>
    <name evidence="1" type="ORF">TRFO_01458</name>
</gene>
<keyword evidence="2" id="KW-1185">Reference proteome</keyword>